<evidence type="ECO:0000313" key="7">
    <source>
        <dbReference type="EMBL" id="MFC4429986.1"/>
    </source>
</evidence>
<evidence type="ECO:0000256" key="1">
    <source>
        <dbReference type="ARBA" id="ARBA00010641"/>
    </source>
</evidence>
<keyword evidence="4" id="KW-0238">DNA-binding</keyword>
<dbReference type="SUPFAM" id="SSF88659">
    <property type="entry name" value="Sigma3 and sigma4 domains of RNA polymerase sigma factors"/>
    <property type="match status" value="1"/>
</dbReference>
<dbReference type="InterPro" id="IPR039425">
    <property type="entry name" value="RNA_pol_sigma-70-like"/>
</dbReference>
<comment type="similarity">
    <text evidence="1">Belongs to the sigma-70 factor family. ECF subfamily.</text>
</comment>
<evidence type="ECO:0000259" key="6">
    <source>
        <dbReference type="Pfam" id="PF08281"/>
    </source>
</evidence>
<name>A0ABV8XYM7_9MICC</name>
<dbReference type="Pfam" id="PF08281">
    <property type="entry name" value="Sigma70_r4_2"/>
    <property type="match status" value="1"/>
</dbReference>
<evidence type="ECO:0000256" key="5">
    <source>
        <dbReference type="ARBA" id="ARBA00023163"/>
    </source>
</evidence>
<gene>
    <name evidence="7" type="ORF">ACFO0K_09860</name>
</gene>
<dbReference type="PANTHER" id="PTHR43133:SF8">
    <property type="entry name" value="RNA POLYMERASE SIGMA FACTOR HI_1459-RELATED"/>
    <property type="match status" value="1"/>
</dbReference>
<proteinExistence type="inferred from homology"/>
<dbReference type="InterPro" id="IPR013324">
    <property type="entry name" value="RNA_pol_sigma_r3/r4-like"/>
</dbReference>
<organism evidence="7 8">
    <name type="scientific">Citricoccus alkalitolerans</name>
    <dbReference type="NCBI Taxonomy" id="246603"/>
    <lineage>
        <taxon>Bacteria</taxon>
        <taxon>Bacillati</taxon>
        <taxon>Actinomycetota</taxon>
        <taxon>Actinomycetes</taxon>
        <taxon>Micrococcales</taxon>
        <taxon>Micrococcaceae</taxon>
        <taxon>Citricoccus</taxon>
    </lineage>
</organism>
<dbReference type="InterPro" id="IPR036388">
    <property type="entry name" value="WH-like_DNA-bd_sf"/>
</dbReference>
<dbReference type="InterPro" id="IPR013249">
    <property type="entry name" value="RNA_pol_sigma70_r4_t2"/>
</dbReference>
<keyword evidence="3" id="KW-0731">Sigma factor</keyword>
<keyword evidence="8" id="KW-1185">Reference proteome</keyword>
<accession>A0ABV8XYM7</accession>
<keyword evidence="5" id="KW-0804">Transcription</keyword>
<reference evidence="8" key="1">
    <citation type="journal article" date="2019" name="Int. J. Syst. Evol. Microbiol.">
        <title>The Global Catalogue of Microorganisms (GCM) 10K type strain sequencing project: providing services to taxonomists for standard genome sequencing and annotation.</title>
        <authorList>
            <consortium name="The Broad Institute Genomics Platform"/>
            <consortium name="The Broad Institute Genome Sequencing Center for Infectious Disease"/>
            <person name="Wu L."/>
            <person name="Ma J."/>
        </authorList>
    </citation>
    <scope>NUCLEOTIDE SEQUENCE [LARGE SCALE GENOMIC DNA]</scope>
    <source>
        <strain evidence="8">CGMCC 1.12125</strain>
    </source>
</reference>
<dbReference type="EMBL" id="JBHSEN010000002">
    <property type="protein sequence ID" value="MFC4429986.1"/>
    <property type="molecule type" value="Genomic_DNA"/>
</dbReference>
<sequence>MLDRLALASARSGDHGQMDLIHELRRLPPDQREVLYLTYWEDLSAGEIAQVLEISVEAVWKRLSRARTLLRDLLDQSESTSAAAAPTPTTQGLS</sequence>
<dbReference type="CDD" id="cd06171">
    <property type="entry name" value="Sigma70_r4"/>
    <property type="match status" value="1"/>
</dbReference>
<evidence type="ECO:0000256" key="4">
    <source>
        <dbReference type="ARBA" id="ARBA00023125"/>
    </source>
</evidence>
<evidence type="ECO:0000256" key="2">
    <source>
        <dbReference type="ARBA" id="ARBA00023015"/>
    </source>
</evidence>
<protein>
    <submittedName>
        <fullName evidence="7">RNA polymerase sigma factor</fullName>
    </submittedName>
</protein>
<dbReference type="Gene3D" id="1.10.10.10">
    <property type="entry name" value="Winged helix-like DNA-binding domain superfamily/Winged helix DNA-binding domain"/>
    <property type="match status" value="1"/>
</dbReference>
<keyword evidence="2" id="KW-0805">Transcription regulation</keyword>
<dbReference type="Proteomes" id="UP001595965">
    <property type="component" value="Unassembled WGS sequence"/>
</dbReference>
<evidence type="ECO:0000256" key="3">
    <source>
        <dbReference type="ARBA" id="ARBA00023082"/>
    </source>
</evidence>
<feature type="domain" description="RNA polymerase sigma factor 70 region 4 type 2" evidence="6">
    <location>
        <begin position="19"/>
        <end position="69"/>
    </location>
</feature>
<dbReference type="RefSeq" id="WP_344227240.1">
    <property type="nucleotide sequence ID" value="NZ_BAAALH010000001.1"/>
</dbReference>
<dbReference type="PANTHER" id="PTHR43133">
    <property type="entry name" value="RNA POLYMERASE ECF-TYPE SIGMA FACTO"/>
    <property type="match status" value="1"/>
</dbReference>
<evidence type="ECO:0000313" key="8">
    <source>
        <dbReference type="Proteomes" id="UP001595965"/>
    </source>
</evidence>
<comment type="caution">
    <text evidence="7">The sequence shown here is derived from an EMBL/GenBank/DDBJ whole genome shotgun (WGS) entry which is preliminary data.</text>
</comment>